<dbReference type="SMART" id="SM00267">
    <property type="entry name" value="GGDEF"/>
    <property type="match status" value="1"/>
</dbReference>
<dbReference type="FunFam" id="3.30.70.270:FF:000001">
    <property type="entry name" value="Diguanylate cyclase domain protein"/>
    <property type="match status" value="1"/>
</dbReference>
<dbReference type="Pfam" id="PF00990">
    <property type="entry name" value="GGDEF"/>
    <property type="match status" value="1"/>
</dbReference>
<evidence type="ECO:0000259" key="4">
    <source>
        <dbReference type="PROSITE" id="PS50887"/>
    </source>
</evidence>
<dbReference type="InterPro" id="IPR043128">
    <property type="entry name" value="Rev_trsase/Diguanyl_cyclase"/>
</dbReference>
<dbReference type="GO" id="GO:0052621">
    <property type="term" value="F:diguanylate cyclase activity"/>
    <property type="evidence" value="ECO:0007669"/>
    <property type="project" value="UniProtKB-EC"/>
</dbReference>
<accession>A0AAN1SZE1</accession>
<dbReference type="KEGG" id="fku:FGKAn22_06180"/>
<organism evidence="5 6">
    <name type="scientific">Ferrigenium kumadai</name>
    <dbReference type="NCBI Taxonomy" id="1682490"/>
    <lineage>
        <taxon>Bacteria</taxon>
        <taxon>Pseudomonadati</taxon>
        <taxon>Pseudomonadota</taxon>
        <taxon>Betaproteobacteria</taxon>
        <taxon>Nitrosomonadales</taxon>
        <taxon>Gallionellaceae</taxon>
        <taxon>Ferrigenium</taxon>
    </lineage>
</organism>
<dbReference type="Proteomes" id="UP001319121">
    <property type="component" value="Chromosome"/>
</dbReference>
<dbReference type="InterPro" id="IPR029787">
    <property type="entry name" value="Nucleotide_cyclase"/>
</dbReference>
<proteinExistence type="predicted"/>
<dbReference type="EC" id="2.7.7.65" evidence="1"/>
<keyword evidence="3" id="KW-0175">Coiled coil</keyword>
<evidence type="ECO:0000256" key="2">
    <source>
        <dbReference type="ARBA" id="ARBA00034247"/>
    </source>
</evidence>
<dbReference type="CDD" id="cd01949">
    <property type="entry name" value="GGDEF"/>
    <property type="match status" value="1"/>
</dbReference>
<name>A0AAN1SZE1_9PROT</name>
<dbReference type="GO" id="GO:0043709">
    <property type="term" value="P:cell adhesion involved in single-species biofilm formation"/>
    <property type="evidence" value="ECO:0007669"/>
    <property type="project" value="TreeGrafter"/>
</dbReference>
<dbReference type="GO" id="GO:0005886">
    <property type="term" value="C:plasma membrane"/>
    <property type="evidence" value="ECO:0007669"/>
    <property type="project" value="TreeGrafter"/>
</dbReference>
<dbReference type="PANTHER" id="PTHR45138">
    <property type="entry name" value="REGULATORY COMPONENTS OF SENSORY TRANSDUCTION SYSTEM"/>
    <property type="match status" value="1"/>
</dbReference>
<reference evidence="5 6" key="1">
    <citation type="submission" date="2019-03" db="EMBL/GenBank/DDBJ databases">
        <title>Complete genome sequence of Ferrigenium kumadai strain An22, a microaerophilic iron-oxidizing bacterium isolated from a paddy field soil.</title>
        <authorList>
            <person name="Watanabe T."/>
            <person name="Asakawa S."/>
        </authorList>
    </citation>
    <scope>NUCLEOTIDE SEQUENCE [LARGE SCALE GENOMIC DNA]</scope>
    <source>
        <strain evidence="5 6">An22</strain>
    </source>
</reference>
<evidence type="ECO:0000256" key="3">
    <source>
        <dbReference type="SAM" id="Coils"/>
    </source>
</evidence>
<dbReference type="PROSITE" id="PS50887">
    <property type="entry name" value="GGDEF"/>
    <property type="match status" value="1"/>
</dbReference>
<sequence length="341" mass="37151">MKYSRERAASAEILRLALQKMASHPAAFTPPNYAVWYDYLTGINPALSEAMNNRLSSDTKLDDDTIEKFYAQYVSESGADVQQVLRKDIKQLLSKLAGFTAETDRQALHFGSSLQTYGDALKGSLGTEELDSLINTMADDTDKMRGSMQQLQAQLEASKQQVEKLNQELESARGEAVTDPLTGVLNRRGFEIRTQALFADEIAIAKGLCLLMIDIDHFKKINDTYGHLFGDKVISAVANTLKSKVKGQDAVARLGGEEFAVLLPETNLAGALVVAEHIRQSIESGKIRRVDGNDQIGGITISIGVAAHAKGGGLVELMNRADKALYVSKQSGRNRATVFGQ</sequence>
<keyword evidence="6" id="KW-1185">Reference proteome</keyword>
<evidence type="ECO:0000313" key="6">
    <source>
        <dbReference type="Proteomes" id="UP001319121"/>
    </source>
</evidence>
<dbReference type="RefSeq" id="WP_212786530.1">
    <property type="nucleotide sequence ID" value="NZ_AP019536.1"/>
</dbReference>
<evidence type="ECO:0000313" key="5">
    <source>
        <dbReference type="EMBL" id="BBI98925.1"/>
    </source>
</evidence>
<gene>
    <name evidence="5" type="ORF">FGKAn22_06180</name>
</gene>
<dbReference type="InterPro" id="IPR050469">
    <property type="entry name" value="Diguanylate_Cyclase"/>
</dbReference>
<dbReference type="AlphaFoldDB" id="A0AAN1SZE1"/>
<comment type="catalytic activity">
    <reaction evidence="2">
        <text>2 GTP = 3',3'-c-di-GMP + 2 diphosphate</text>
        <dbReference type="Rhea" id="RHEA:24898"/>
        <dbReference type="ChEBI" id="CHEBI:33019"/>
        <dbReference type="ChEBI" id="CHEBI:37565"/>
        <dbReference type="ChEBI" id="CHEBI:58805"/>
        <dbReference type="EC" id="2.7.7.65"/>
    </reaction>
</comment>
<dbReference type="SUPFAM" id="SSF55073">
    <property type="entry name" value="Nucleotide cyclase"/>
    <property type="match status" value="1"/>
</dbReference>
<feature type="coiled-coil region" evidence="3">
    <location>
        <begin position="141"/>
        <end position="175"/>
    </location>
</feature>
<dbReference type="Gene3D" id="3.30.70.270">
    <property type="match status" value="1"/>
</dbReference>
<dbReference type="GO" id="GO:1902201">
    <property type="term" value="P:negative regulation of bacterial-type flagellum-dependent cell motility"/>
    <property type="evidence" value="ECO:0007669"/>
    <property type="project" value="TreeGrafter"/>
</dbReference>
<dbReference type="NCBIfam" id="TIGR00254">
    <property type="entry name" value="GGDEF"/>
    <property type="match status" value="1"/>
</dbReference>
<dbReference type="PANTHER" id="PTHR45138:SF9">
    <property type="entry name" value="DIGUANYLATE CYCLASE DGCM-RELATED"/>
    <property type="match status" value="1"/>
</dbReference>
<dbReference type="InterPro" id="IPR000160">
    <property type="entry name" value="GGDEF_dom"/>
</dbReference>
<feature type="domain" description="GGDEF" evidence="4">
    <location>
        <begin position="206"/>
        <end position="341"/>
    </location>
</feature>
<evidence type="ECO:0000256" key="1">
    <source>
        <dbReference type="ARBA" id="ARBA00012528"/>
    </source>
</evidence>
<dbReference type="EMBL" id="AP019536">
    <property type="protein sequence ID" value="BBI98925.1"/>
    <property type="molecule type" value="Genomic_DNA"/>
</dbReference>
<protein>
    <recommendedName>
        <fullName evidence="1">diguanylate cyclase</fullName>
        <ecNumber evidence="1">2.7.7.65</ecNumber>
    </recommendedName>
</protein>